<dbReference type="SMART" id="SM01321">
    <property type="entry name" value="Y1_Tnp"/>
    <property type="match status" value="1"/>
</dbReference>
<dbReference type="STRING" id="521674.Plim_2531"/>
<reference evidence="2 3" key="1">
    <citation type="journal article" date="2010" name="Stand. Genomic Sci.">
        <title>Complete genome sequence of Planctomyces limnophilus type strain (Mu 290).</title>
        <authorList>
            <person name="Labutti K."/>
            <person name="Sikorski J."/>
            <person name="Schneider S."/>
            <person name="Nolan M."/>
            <person name="Lucas S."/>
            <person name="Glavina Del Rio T."/>
            <person name="Tice H."/>
            <person name="Cheng J.F."/>
            <person name="Goodwin L."/>
            <person name="Pitluck S."/>
            <person name="Liolios K."/>
            <person name="Ivanova N."/>
            <person name="Mavromatis K."/>
            <person name="Mikhailova N."/>
            <person name="Pati A."/>
            <person name="Chen A."/>
            <person name="Palaniappan K."/>
            <person name="Land M."/>
            <person name="Hauser L."/>
            <person name="Chang Y.J."/>
            <person name="Jeffries C.D."/>
            <person name="Tindall B.J."/>
            <person name="Rohde M."/>
            <person name="Goker M."/>
            <person name="Woyke T."/>
            <person name="Bristow J."/>
            <person name="Eisen J.A."/>
            <person name="Markowitz V."/>
            <person name="Hugenholtz P."/>
            <person name="Kyrpides N.C."/>
            <person name="Klenk H.P."/>
            <person name="Lapidus A."/>
        </authorList>
    </citation>
    <scope>NUCLEOTIDE SEQUENCE [LARGE SCALE GENOMIC DNA]</scope>
    <source>
        <strain evidence="3">ATCC 43296 / DSM 3776 / IFAM 1008 / 290</strain>
    </source>
</reference>
<evidence type="ECO:0000313" key="2">
    <source>
        <dbReference type="EMBL" id="ADG68356.1"/>
    </source>
</evidence>
<evidence type="ECO:0000313" key="3">
    <source>
        <dbReference type="Proteomes" id="UP000002220"/>
    </source>
</evidence>
<feature type="domain" description="Transposase IS200-like" evidence="1">
    <location>
        <begin position="13"/>
        <end position="141"/>
    </location>
</feature>
<keyword evidence="3" id="KW-1185">Reference proteome</keyword>
<name>D5SPY1_PLAL2</name>
<accession>D5SPY1</accession>
<dbReference type="HOGENOM" id="CLU_068226_6_0_0"/>
<dbReference type="KEGG" id="plm:Plim_2531"/>
<dbReference type="SUPFAM" id="SSF143422">
    <property type="entry name" value="Transposase IS200-like"/>
    <property type="match status" value="1"/>
</dbReference>
<sequence>MIRITMSDYRRNYHGRTFFFTVVTERRRPILTTDTARHHLRQAIRTVRRKHPFEIVAFVQLPDHLHTVWTLPRNDVDYSRRWRLIKMYFTKAWLQEGNADVTPSTSRQSRGEQAIWQRRFYEHTCRDEEDSKRCIDYIHANPLKHGLVNRVADWPWSSFHRFVQAGEYTLEWGRTSRWDDDEFSDFE</sequence>
<dbReference type="PANTHER" id="PTHR36966:SF1">
    <property type="entry name" value="REP-ASSOCIATED TYROSINE TRANSPOSASE"/>
    <property type="match status" value="1"/>
</dbReference>
<dbReference type="InterPro" id="IPR052715">
    <property type="entry name" value="RAYT_transposase"/>
</dbReference>
<dbReference type="GO" id="GO:0043565">
    <property type="term" value="F:sequence-specific DNA binding"/>
    <property type="evidence" value="ECO:0007669"/>
    <property type="project" value="TreeGrafter"/>
</dbReference>
<organism evidence="2 3">
    <name type="scientific">Planctopirus limnophila (strain ATCC 43296 / DSM 3776 / IFAM 1008 / Mu 290)</name>
    <name type="common">Planctomyces limnophilus</name>
    <dbReference type="NCBI Taxonomy" id="521674"/>
    <lineage>
        <taxon>Bacteria</taxon>
        <taxon>Pseudomonadati</taxon>
        <taxon>Planctomycetota</taxon>
        <taxon>Planctomycetia</taxon>
        <taxon>Planctomycetales</taxon>
        <taxon>Planctomycetaceae</taxon>
        <taxon>Planctopirus</taxon>
    </lineage>
</organism>
<evidence type="ECO:0000259" key="1">
    <source>
        <dbReference type="SMART" id="SM01321"/>
    </source>
</evidence>
<dbReference type="NCBIfam" id="NF047646">
    <property type="entry name" value="REP_Tyr_transpos"/>
    <property type="match status" value="1"/>
</dbReference>
<dbReference type="PANTHER" id="PTHR36966">
    <property type="entry name" value="REP-ASSOCIATED TYROSINE TRANSPOSASE"/>
    <property type="match status" value="1"/>
</dbReference>
<dbReference type="GO" id="GO:0004803">
    <property type="term" value="F:transposase activity"/>
    <property type="evidence" value="ECO:0007669"/>
    <property type="project" value="InterPro"/>
</dbReference>
<dbReference type="InterPro" id="IPR002686">
    <property type="entry name" value="Transposase_17"/>
</dbReference>
<dbReference type="eggNOG" id="COG1943">
    <property type="taxonomic scope" value="Bacteria"/>
</dbReference>
<dbReference type="InterPro" id="IPR036515">
    <property type="entry name" value="Transposase_17_sf"/>
</dbReference>
<dbReference type="Proteomes" id="UP000002220">
    <property type="component" value="Chromosome"/>
</dbReference>
<proteinExistence type="predicted"/>
<dbReference type="AlphaFoldDB" id="D5SPY1"/>
<protein>
    <submittedName>
        <fullName evidence="2">Transposase</fullName>
    </submittedName>
</protein>
<gene>
    <name evidence="2" type="ordered locus">Plim_2531</name>
</gene>
<dbReference type="Gene3D" id="3.30.70.1290">
    <property type="entry name" value="Transposase IS200-like"/>
    <property type="match status" value="1"/>
</dbReference>
<dbReference type="EMBL" id="CP001744">
    <property type="protein sequence ID" value="ADG68356.1"/>
    <property type="molecule type" value="Genomic_DNA"/>
</dbReference>
<dbReference type="Pfam" id="PF01797">
    <property type="entry name" value="Y1_Tnp"/>
    <property type="match status" value="1"/>
</dbReference>
<dbReference type="GO" id="GO:0006313">
    <property type="term" value="P:DNA transposition"/>
    <property type="evidence" value="ECO:0007669"/>
    <property type="project" value="InterPro"/>
</dbReference>